<protein>
    <submittedName>
        <fullName evidence="2">IS630 family transposase</fullName>
    </submittedName>
</protein>
<dbReference type="PANTHER" id="PTHR46564">
    <property type="entry name" value="TRANSPOSASE"/>
    <property type="match status" value="1"/>
</dbReference>
<dbReference type="InterPro" id="IPR012337">
    <property type="entry name" value="RNaseH-like_sf"/>
</dbReference>
<keyword evidence="3" id="KW-1185">Reference proteome</keyword>
<gene>
    <name evidence="2" type="ORF">DS031_17205</name>
</gene>
<feature type="domain" description="Tc1-like transposase DDE" evidence="1">
    <location>
        <begin position="3"/>
        <end position="145"/>
    </location>
</feature>
<dbReference type="OrthoDB" id="2854648at2"/>
<dbReference type="EMBL" id="QOCW01000021">
    <property type="protein sequence ID" value="RBW68397.1"/>
    <property type="molecule type" value="Genomic_DNA"/>
</dbReference>
<evidence type="ECO:0000313" key="3">
    <source>
        <dbReference type="Proteomes" id="UP000253314"/>
    </source>
</evidence>
<proteinExistence type="predicted"/>
<dbReference type="Pfam" id="PF13358">
    <property type="entry name" value="DDE_3"/>
    <property type="match status" value="1"/>
</dbReference>
<dbReference type="InterPro" id="IPR036397">
    <property type="entry name" value="RNaseH_sf"/>
</dbReference>
<dbReference type="PANTHER" id="PTHR46564:SF1">
    <property type="entry name" value="TRANSPOSASE"/>
    <property type="match status" value="1"/>
</dbReference>
<dbReference type="GO" id="GO:0003676">
    <property type="term" value="F:nucleic acid binding"/>
    <property type="evidence" value="ECO:0007669"/>
    <property type="project" value="InterPro"/>
</dbReference>
<dbReference type="Proteomes" id="UP000253314">
    <property type="component" value="Unassembled WGS sequence"/>
</dbReference>
<dbReference type="RefSeq" id="WP_113807296.1">
    <property type="nucleotide sequence ID" value="NZ_QOCW01000021.1"/>
</dbReference>
<evidence type="ECO:0000259" key="1">
    <source>
        <dbReference type="Pfam" id="PF13358"/>
    </source>
</evidence>
<dbReference type="SUPFAM" id="SSF53098">
    <property type="entry name" value="Ribonuclease H-like"/>
    <property type="match status" value="1"/>
</dbReference>
<dbReference type="InterPro" id="IPR047655">
    <property type="entry name" value="Transpos_IS630-like"/>
</dbReference>
<sequence length="175" mass="20775">MILLYEDESHIRDYQTLHATWFEKGKQKHVPTYGHHTRVNLFATVDAFTGDFLCTQAEQCNAQSFQIFLEQILDRYPGQHIVMVLDNARIHHAHLIQPFLQRHEDHLTFLFLPPYSPNLNLVERMWKWLKGSVIANRFYQNRAEICSAVDEFVRFIQDVPQQVLKRRSDIHMSIN</sequence>
<evidence type="ECO:0000313" key="2">
    <source>
        <dbReference type="EMBL" id="RBW68397.1"/>
    </source>
</evidence>
<reference evidence="2 3" key="1">
    <citation type="submission" date="2018-07" db="EMBL/GenBank/DDBJ databases">
        <title>Lottiidibacillus patelloidae gen. nov., sp. nov., isolated from the intestinal tract of a marine limpet and the reclassification of B. taeanensis BH030017T, B. algicola KMM 3737T and B. hwajinpoensis SW-72T as genus Lottiidibacillus.</title>
        <authorList>
            <person name="Liu R."/>
            <person name="Huang Z."/>
        </authorList>
    </citation>
    <scope>NUCLEOTIDE SEQUENCE [LARGE SCALE GENOMIC DNA]</scope>
    <source>
        <strain evidence="2 3">BH030017</strain>
    </source>
</reference>
<name>A0A366XR76_9BACI</name>
<dbReference type="Gene3D" id="3.30.420.10">
    <property type="entry name" value="Ribonuclease H-like superfamily/Ribonuclease H"/>
    <property type="match status" value="1"/>
</dbReference>
<organism evidence="2 3">
    <name type="scientific">Bacillus taeanensis</name>
    <dbReference type="NCBI Taxonomy" id="273032"/>
    <lineage>
        <taxon>Bacteria</taxon>
        <taxon>Bacillati</taxon>
        <taxon>Bacillota</taxon>
        <taxon>Bacilli</taxon>
        <taxon>Bacillales</taxon>
        <taxon>Bacillaceae</taxon>
        <taxon>Bacillus</taxon>
    </lineage>
</organism>
<accession>A0A366XR76</accession>
<comment type="caution">
    <text evidence="2">The sequence shown here is derived from an EMBL/GenBank/DDBJ whole genome shotgun (WGS) entry which is preliminary data.</text>
</comment>
<dbReference type="AlphaFoldDB" id="A0A366XR76"/>
<dbReference type="NCBIfam" id="NF033545">
    <property type="entry name" value="transpos_IS630"/>
    <property type="match status" value="1"/>
</dbReference>
<dbReference type="InterPro" id="IPR038717">
    <property type="entry name" value="Tc1-like_DDE_dom"/>
</dbReference>